<dbReference type="EMBL" id="CAAE01014768">
    <property type="protein sequence ID" value="CAG05494.1"/>
    <property type="molecule type" value="Genomic_DNA"/>
</dbReference>
<reference evidence="1" key="1">
    <citation type="journal article" date="2004" name="Nature">
        <title>Genome duplication in the teleost fish Tetraodon nigroviridis reveals the early vertebrate proto-karyotype.</title>
        <authorList>
            <person name="Jaillon O."/>
            <person name="Aury J.-M."/>
            <person name="Brunet F."/>
            <person name="Petit J.-L."/>
            <person name="Stange-Thomann N."/>
            <person name="Mauceli E."/>
            <person name="Bouneau L."/>
            <person name="Fischer C."/>
            <person name="Ozouf-Costaz C."/>
            <person name="Bernot A."/>
            <person name="Nicaud S."/>
            <person name="Jaffe D."/>
            <person name="Fisher S."/>
            <person name="Lutfalla G."/>
            <person name="Dossat C."/>
            <person name="Segurens B."/>
            <person name="Dasilva C."/>
            <person name="Salanoubat M."/>
            <person name="Levy M."/>
            <person name="Boudet N."/>
            <person name="Castellano S."/>
            <person name="Anthouard V."/>
            <person name="Jubin C."/>
            <person name="Castelli V."/>
            <person name="Katinka M."/>
            <person name="Vacherie B."/>
            <person name="Biemont C."/>
            <person name="Skalli Z."/>
            <person name="Cattolico L."/>
            <person name="Poulain J."/>
            <person name="De Berardinis V."/>
            <person name="Cruaud C."/>
            <person name="Duprat S."/>
            <person name="Brottier P."/>
            <person name="Coutanceau J.-P."/>
            <person name="Gouzy J."/>
            <person name="Parra G."/>
            <person name="Lardier G."/>
            <person name="Chapple C."/>
            <person name="McKernan K.J."/>
            <person name="McEwan P."/>
            <person name="Bosak S."/>
            <person name="Kellis M."/>
            <person name="Volff J.-N."/>
            <person name="Guigo R."/>
            <person name="Zody M.C."/>
            <person name="Mesirov J."/>
            <person name="Lindblad-Toh K."/>
            <person name="Birren B."/>
            <person name="Nusbaum C."/>
            <person name="Kahn D."/>
            <person name="Robinson-Rechavi M."/>
            <person name="Laudet V."/>
            <person name="Schachter V."/>
            <person name="Quetier F."/>
            <person name="Saurin W."/>
            <person name="Scarpelli C."/>
            <person name="Wincker P."/>
            <person name="Lander E.S."/>
            <person name="Weissenbach J."/>
            <person name="Roest Crollius H."/>
        </authorList>
    </citation>
    <scope>NUCLEOTIDE SEQUENCE [LARGE SCALE GENOMIC DNA]</scope>
</reference>
<name>Q4S1I8_TETNG</name>
<organism evidence="1">
    <name type="scientific">Tetraodon nigroviridis</name>
    <name type="common">Spotted green pufferfish</name>
    <name type="synonym">Chelonodon nigroviridis</name>
    <dbReference type="NCBI Taxonomy" id="99883"/>
    <lineage>
        <taxon>Eukaryota</taxon>
        <taxon>Metazoa</taxon>
        <taxon>Chordata</taxon>
        <taxon>Craniata</taxon>
        <taxon>Vertebrata</taxon>
        <taxon>Euteleostomi</taxon>
        <taxon>Actinopterygii</taxon>
        <taxon>Neopterygii</taxon>
        <taxon>Teleostei</taxon>
        <taxon>Neoteleostei</taxon>
        <taxon>Acanthomorphata</taxon>
        <taxon>Eupercaria</taxon>
        <taxon>Tetraodontiformes</taxon>
        <taxon>Tetradontoidea</taxon>
        <taxon>Tetraodontidae</taxon>
        <taxon>Tetraodon</taxon>
    </lineage>
</organism>
<protein>
    <submittedName>
        <fullName evidence="1">(spotted green pufferfish) hypothetical protein</fullName>
    </submittedName>
</protein>
<comment type="caution">
    <text evidence="1">The sequence shown here is derived from an EMBL/GenBank/DDBJ whole genome shotgun (WGS) entry which is preliminary data.</text>
</comment>
<evidence type="ECO:0000313" key="1">
    <source>
        <dbReference type="EMBL" id="CAG05494.1"/>
    </source>
</evidence>
<accession>Q4S1I8</accession>
<dbReference type="KEGG" id="tng:GSTEN00025536G001"/>
<gene>
    <name evidence="1" type="ORF">GSTENG00025536001</name>
</gene>
<dbReference type="AlphaFoldDB" id="Q4S1I8"/>
<sequence>MADVWQECMDFGVEVVKQAGQVQVLFLFAYQ</sequence>
<reference evidence="1" key="2">
    <citation type="submission" date="2004-02" db="EMBL/GenBank/DDBJ databases">
        <authorList>
            <consortium name="Genoscope"/>
            <consortium name="Whitehead Institute Centre for Genome Research"/>
        </authorList>
    </citation>
    <scope>NUCLEOTIDE SEQUENCE</scope>
</reference>
<proteinExistence type="predicted"/>